<dbReference type="SUPFAM" id="SSF56349">
    <property type="entry name" value="DNA breaking-rejoining enzymes"/>
    <property type="match status" value="1"/>
</dbReference>
<keyword evidence="10" id="KW-1185">Reference proteome</keyword>
<dbReference type="Pfam" id="PF21338">
    <property type="entry name" value="Top1B_N_bact"/>
    <property type="match status" value="1"/>
</dbReference>
<dbReference type="InterPro" id="IPR035447">
    <property type="entry name" value="DNA_topo_I_N_sf"/>
</dbReference>
<keyword evidence="6 9" id="KW-0413">Isomerase</keyword>
<accession>A0A1I2BUB5</accession>
<dbReference type="GO" id="GO:0006265">
    <property type="term" value="P:DNA topological change"/>
    <property type="evidence" value="ECO:0007669"/>
    <property type="project" value="InterPro"/>
</dbReference>
<dbReference type="Gene3D" id="3.30.66.10">
    <property type="entry name" value="DNA topoisomerase I domain"/>
    <property type="match status" value="1"/>
</dbReference>
<dbReference type="PRINTS" id="PR00416">
    <property type="entry name" value="EUTPISMRASEI"/>
</dbReference>
<evidence type="ECO:0000256" key="1">
    <source>
        <dbReference type="ARBA" id="ARBA00000213"/>
    </source>
</evidence>
<gene>
    <name evidence="9" type="ORF">SAMN02799615_01262</name>
</gene>
<comment type="similarity">
    <text evidence="2">Belongs to the type IB topoisomerase family.</text>
</comment>
<organism evidence="9 10">
    <name type="scientific">Dyella marensis</name>
    <dbReference type="NCBI Taxonomy" id="500610"/>
    <lineage>
        <taxon>Bacteria</taxon>
        <taxon>Pseudomonadati</taxon>
        <taxon>Pseudomonadota</taxon>
        <taxon>Gammaproteobacteria</taxon>
        <taxon>Lysobacterales</taxon>
        <taxon>Rhodanobacteraceae</taxon>
        <taxon>Dyella</taxon>
    </lineage>
</organism>
<dbReference type="InterPro" id="IPR013500">
    <property type="entry name" value="TopoI_cat_euk"/>
</dbReference>
<dbReference type="AlphaFoldDB" id="A0A1I2BUB5"/>
<evidence type="ECO:0000259" key="7">
    <source>
        <dbReference type="Pfam" id="PF01028"/>
    </source>
</evidence>
<evidence type="ECO:0000256" key="5">
    <source>
        <dbReference type="ARBA" id="ARBA00023125"/>
    </source>
</evidence>
<dbReference type="EMBL" id="FONH01000003">
    <property type="protein sequence ID" value="SFE59585.1"/>
    <property type="molecule type" value="Genomic_DNA"/>
</dbReference>
<dbReference type="InterPro" id="IPR014711">
    <property type="entry name" value="TopoI_cat_a-hlx-sub_euk"/>
</dbReference>
<dbReference type="RefSeq" id="WP_081805228.1">
    <property type="nucleotide sequence ID" value="NZ_JBFBVS010000003.1"/>
</dbReference>
<reference evidence="10" key="1">
    <citation type="submission" date="2016-10" db="EMBL/GenBank/DDBJ databases">
        <authorList>
            <person name="Varghese N."/>
            <person name="Submissions S."/>
        </authorList>
    </citation>
    <scope>NUCLEOTIDE SEQUENCE [LARGE SCALE GENOMIC DNA]</scope>
    <source>
        <strain evidence="10">UNC178MFTsu3.1</strain>
    </source>
</reference>
<dbReference type="EC" id="5.6.2.1" evidence="3"/>
<proteinExistence type="inferred from homology"/>
<dbReference type="PROSITE" id="PS52038">
    <property type="entry name" value="TOPO_IB_2"/>
    <property type="match status" value="1"/>
</dbReference>
<evidence type="ECO:0000313" key="10">
    <source>
        <dbReference type="Proteomes" id="UP000199477"/>
    </source>
</evidence>
<evidence type="ECO:0000256" key="4">
    <source>
        <dbReference type="ARBA" id="ARBA00023029"/>
    </source>
</evidence>
<dbReference type="InterPro" id="IPR049331">
    <property type="entry name" value="Top1B_N_bact"/>
</dbReference>
<keyword evidence="4" id="KW-0799">Topoisomerase</keyword>
<dbReference type="SUPFAM" id="SSF55869">
    <property type="entry name" value="DNA topoisomerase I domain"/>
    <property type="match status" value="1"/>
</dbReference>
<feature type="domain" description="DNA topoisomerase I catalytic core eukaryotic-type" evidence="7">
    <location>
        <begin position="104"/>
        <end position="309"/>
    </location>
</feature>
<name>A0A1I2BUB5_9GAMM</name>
<dbReference type="GO" id="GO:0003677">
    <property type="term" value="F:DNA binding"/>
    <property type="evidence" value="ECO:0007669"/>
    <property type="project" value="UniProtKB-KW"/>
</dbReference>
<evidence type="ECO:0000259" key="8">
    <source>
        <dbReference type="Pfam" id="PF21338"/>
    </source>
</evidence>
<evidence type="ECO:0000256" key="6">
    <source>
        <dbReference type="ARBA" id="ARBA00023235"/>
    </source>
</evidence>
<keyword evidence="5" id="KW-0238">DNA-binding</keyword>
<feature type="domain" description="DNA topoisomerase IB N-terminal" evidence="8">
    <location>
        <begin position="43"/>
        <end position="91"/>
    </location>
</feature>
<dbReference type="InterPro" id="IPR011010">
    <property type="entry name" value="DNA_brk_join_enz"/>
</dbReference>
<evidence type="ECO:0000313" key="9">
    <source>
        <dbReference type="EMBL" id="SFE59585.1"/>
    </source>
</evidence>
<dbReference type="Gene3D" id="1.10.132.120">
    <property type="match status" value="1"/>
</dbReference>
<evidence type="ECO:0000256" key="3">
    <source>
        <dbReference type="ARBA" id="ARBA00012891"/>
    </source>
</evidence>
<dbReference type="Pfam" id="PF01028">
    <property type="entry name" value="Topoisom_I"/>
    <property type="match status" value="1"/>
</dbReference>
<dbReference type="GO" id="GO:0003917">
    <property type="term" value="F:DNA topoisomerase type I (single strand cut, ATP-independent) activity"/>
    <property type="evidence" value="ECO:0007669"/>
    <property type="project" value="UniProtKB-EC"/>
</dbReference>
<sequence length="352" mass="40402">MAKQARVARRKFIAPGESDAAAERLLYVCDDQPGLRRYRRGKGFIYLDARGRRVTREEVLARIRALAIPPAYEDVWICAHPRGHLQATGRDARGRKQYRYHPRWRRVRDDRKFAHIEAFGAALPRIRRRVRADLALPGWPRDKVLALVVRLLDTTLIRIGNESYASENGSYGLTTLRSHHLHAERGRLRLSFRSKSGRRSEIELNDRRLVRLLSRIQQLPGQRLFQYVDDDGKRQAVDSGMVNEYLRQAGGDDFTAKDFRTWAGTVHAIGLLSRTPLPPHASKLARQQAMNEVIKQVACMLRNTPSVCRASYIHPSAFTGWEDGSLLRLAPALATHRPRQLEAAVLRYLRRR</sequence>
<evidence type="ECO:0000256" key="2">
    <source>
        <dbReference type="ARBA" id="ARBA00006645"/>
    </source>
</evidence>
<dbReference type="Proteomes" id="UP000199477">
    <property type="component" value="Unassembled WGS sequence"/>
</dbReference>
<dbReference type="InterPro" id="IPR001631">
    <property type="entry name" value="TopoI"/>
</dbReference>
<dbReference type="Gene3D" id="3.90.15.10">
    <property type="entry name" value="Topoisomerase I, Chain A, domain 3"/>
    <property type="match status" value="1"/>
</dbReference>
<protein>
    <recommendedName>
        <fullName evidence="3">DNA topoisomerase</fullName>
        <ecNumber evidence="3">5.6.2.1</ecNumber>
    </recommendedName>
</protein>
<dbReference type="STRING" id="500610.SAMN02799615_01262"/>
<comment type="catalytic activity">
    <reaction evidence="1">
        <text>ATP-independent breakage of single-stranded DNA, followed by passage and rejoining.</text>
        <dbReference type="EC" id="5.6.2.1"/>
    </reaction>
</comment>